<sequence length="242" mass="25207">MSNQSIEICVVNPNSSSVITDALQKTLSPQAPPGSSLRFITGPPSAPPSINDPPTSILSASETFRHLTELSPSMQLARHSSDAYLVACFSDHPLVGMLRHSVPDKPAIHLLEAAIIHSLSCGTKFGVLTTGSDVVPDIDAGVRKLLGGNSDRYAGTYATGLGVVELKTGDRLKVESVIKQGAAKVAERGADVIILGCAGMAGMEELVRQGVKEAGYSSNISVIDGAKAGIQILSGLARSSYR</sequence>
<accession>A0ACD0P6X3</accession>
<protein>
    <submittedName>
        <fullName evidence="1">Uncharacterized protein</fullName>
    </submittedName>
</protein>
<evidence type="ECO:0000313" key="1">
    <source>
        <dbReference type="EMBL" id="PWN53903.1"/>
    </source>
</evidence>
<organism evidence="1 2">
    <name type="scientific">Violaceomyces palustris</name>
    <dbReference type="NCBI Taxonomy" id="1673888"/>
    <lineage>
        <taxon>Eukaryota</taxon>
        <taxon>Fungi</taxon>
        <taxon>Dikarya</taxon>
        <taxon>Basidiomycota</taxon>
        <taxon>Ustilaginomycotina</taxon>
        <taxon>Ustilaginomycetes</taxon>
        <taxon>Violaceomycetales</taxon>
        <taxon>Violaceomycetaceae</taxon>
        <taxon>Violaceomyces</taxon>
    </lineage>
</organism>
<gene>
    <name evidence="1" type="ORF">IE53DRAFT_309360</name>
</gene>
<reference evidence="1 2" key="1">
    <citation type="journal article" date="2018" name="Mol. Biol. Evol.">
        <title>Broad Genomic Sampling Reveals a Smut Pathogenic Ancestry of the Fungal Clade Ustilaginomycotina.</title>
        <authorList>
            <person name="Kijpornyongpan T."/>
            <person name="Mondo S.J."/>
            <person name="Barry K."/>
            <person name="Sandor L."/>
            <person name="Lee J."/>
            <person name="Lipzen A."/>
            <person name="Pangilinan J."/>
            <person name="LaButti K."/>
            <person name="Hainaut M."/>
            <person name="Henrissat B."/>
            <person name="Grigoriev I.V."/>
            <person name="Spatafora J.W."/>
            <person name="Aime M.C."/>
        </authorList>
    </citation>
    <scope>NUCLEOTIDE SEQUENCE [LARGE SCALE GENOMIC DNA]</scope>
    <source>
        <strain evidence="1 2">SA 807</strain>
    </source>
</reference>
<dbReference type="EMBL" id="KZ819704">
    <property type="protein sequence ID" value="PWN53903.1"/>
    <property type="molecule type" value="Genomic_DNA"/>
</dbReference>
<name>A0ACD0P6X3_9BASI</name>
<proteinExistence type="predicted"/>
<keyword evidence="2" id="KW-1185">Reference proteome</keyword>
<evidence type="ECO:0000313" key="2">
    <source>
        <dbReference type="Proteomes" id="UP000245626"/>
    </source>
</evidence>
<dbReference type="Proteomes" id="UP000245626">
    <property type="component" value="Unassembled WGS sequence"/>
</dbReference>